<dbReference type="AlphaFoldDB" id="A0AB38PA78"/>
<proteinExistence type="predicted"/>
<dbReference type="EMBL" id="QGAL01000001">
    <property type="protein sequence ID" value="TKK23415.1"/>
    <property type="molecule type" value="Genomic_DNA"/>
</dbReference>
<protein>
    <recommendedName>
        <fullName evidence="3">Phage protein</fullName>
    </recommendedName>
</protein>
<evidence type="ECO:0008006" key="3">
    <source>
        <dbReference type="Google" id="ProtNLM"/>
    </source>
</evidence>
<evidence type="ECO:0000313" key="1">
    <source>
        <dbReference type="EMBL" id="TKK23415.1"/>
    </source>
</evidence>
<gene>
    <name evidence="1" type="ORF">EcCFBP13530_04455</name>
</gene>
<name>A0AB38PA78_9ENTR</name>
<accession>A0AB38PA78</accession>
<reference evidence="1 2" key="1">
    <citation type="journal article" date="2019" name="Sci. Rep.">
        <title>Differences in resource use lead to coexistence of seed-transmitted microbial populations.</title>
        <authorList>
            <person name="Torres-Cortes G."/>
            <person name="Garcia B.J."/>
            <person name="Compant S."/>
            <person name="Rezki S."/>
            <person name="Jones P."/>
            <person name="Preveaux A."/>
            <person name="Briand M."/>
            <person name="Roulet A."/>
            <person name="Bouchez O."/>
            <person name="Jacobson D."/>
            <person name="Barret M."/>
        </authorList>
    </citation>
    <scope>NUCLEOTIDE SEQUENCE [LARGE SCALE GENOMIC DNA]</scope>
    <source>
        <strain evidence="1 2">CFBP13530</strain>
    </source>
</reference>
<evidence type="ECO:0000313" key="2">
    <source>
        <dbReference type="Proteomes" id="UP000306327"/>
    </source>
</evidence>
<dbReference type="RefSeq" id="WP_137271964.1">
    <property type="nucleotide sequence ID" value="NZ_QGAL01000001.1"/>
</dbReference>
<dbReference type="Proteomes" id="UP000306327">
    <property type="component" value="Unassembled WGS sequence"/>
</dbReference>
<sequence length="214" mass="24963">MSEPFELKPCHEINQRLDEDSVRFLLQKFADVLGELWFNKHEYDDRWITGCRAYGWIKNYLEANYKQLPGVGVVTTAMDFVFTLNSVPLQFVTDKLDKPKKRHRLQKNDAEFRQLSMFDDGEELTEHNVTWRIFAEKFFTINDDNEPPTWILTLVGFDSSNRQVSKFELQSRVSAPVKHINTDVLPDAVVTPPAQLQRRIKVDKKQDSDKNGTV</sequence>
<comment type="caution">
    <text evidence="1">The sequence shown here is derived from an EMBL/GenBank/DDBJ whole genome shotgun (WGS) entry which is preliminary data.</text>
</comment>
<organism evidence="1 2">
    <name type="scientific">Enterobacter cancerogenus</name>
    <dbReference type="NCBI Taxonomy" id="69218"/>
    <lineage>
        <taxon>Bacteria</taxon>
        <taxon>Pseudomonadati</taxon>
        <taxon>Pseudomonadota</taxon>
        <taxon>Gammaproteobacteria</taxon>
        <taxon>Enterobacterales</taxon>
        <taxon>Enterobacteriaceae</taxon>
        <taxon>Enterobacter</taxon>
        <taxon>Enterobacter cloacae complex</taxon>
    </lineage>
</organism>